<gene>
    <name evidence="2" type="ORF">CERZMDRAFT_81377</name>
</gene>
<evidence type="ECO:0000313" key="3">
    <source>
        <dbReference type="Proteomes" id="UP000799539"/>
    </source>
</evidence>
<keyword evidence="3" id="KW-1185">Reference proteome</keyword>
<dbReference type="AlphaFoldDB" id="A0A6A6FSE6"/>
<accession>A0A6A6FSE6</accession>
<dbReference type="OrthoDB" id="3895385at2759"/>
<dbReference type="EMBL" id="ML992664">
    <property type="protein sequence ID" value="KAF2216230.1"/>
    <property type="molecule type" value="Genomic_DNA"/>
</dbReference>
<feature type="region of interest" description="Disordered" evidence="1">
    <location>
        <begin position="237"/>
        <end position="317"/>
    </location>
</feature>
<protein>
    <submittedName>
        <fullName evidence="2">Uncharacterized protein</fullName>
    </submittedName>
</protein>
<evidence type="ECO:0000313" key="2">
    <source>
        <dbReference type="EMBL" id="KAF2216230.1"/>
    </source>
</evidence>
<name>A0A6A6FSE6_9PEZI</name>
<evidence type="ECO:0000256" key="1">
    <source>
        <dbReference type="SAM" id="MobiDB-lite"/>
    </source>
</evidence>
<dbReference type="Proteomes" id="UP000799539">
    <property type="component" value="Unassembled WGS sequence"/>
</dbReference>
<feature type="compositionally biased region" description="Pro residues" evidence="1">
    <location>
        <begin position="258"/>
        <end position="276"/>
    </location>
</feature>
<organism evidence="2 3">
    <name type="scientific">Cercospora zeae-maydis SCOH1-5</name>
    <dbReference type="NCBI Taxonomy" id="717836"/>
    <lineage>
        <taxon>Eukaryota</taxon>
        <taxon>Fungi</taxon>
        <taxon>Dikarya</taxon>
        <taxon>Ascomycota</taxon>
        <taxon>Pezizomycotina</taxon>
        <taxon>Dothideomycetes</taxon>
        <taxon>Dothideomycetidae</taxon>
        <taxon>Mycosphaerellales</taxon>
        <taxon>Mycosphaerellaceae</taxon>
        <taxon>Cercospora</taxon>
    </lineage>
</organism>
<reference evidence="2" key="1">
    <citation type="journal article" date="2020" name="Stud. Mycol.">
        <title>101 Dothideomycetes genomes: a test case for predicting lifestyles and emergence of pathogens.</title>
        <authorList>
            <person name="Haridas S."/>
            <person name="Albert R."/>
            <person name="Binder M."/>
            <person name="Bloem J."/>
            <person name="Labutti K."/>
            <person name="Salamov A."/>
            <person name="Andreopoulos B."/>
            <person name="Baker S."/>
            <person name="Barry K."/>
            <person name="Bills G."/>
            <person name="Bluhm B."/>
            <person name="Cannon C."/>
            <person name="Castanera R."/>
            <person name="Culley D."/>
            <person name="Daum C."/>
            <person name="Ezra D."/>
            <person name="Gonzalez J."/>
            <person name="Henrissat B."/>
            <person name="Kuo A."/>
            <person name="Liang C."/>
            <person name="Lipzen A."/>
            <person name="Lutzoni F."/>
            <person name="Magnuson J."/>
            <person name="Mondo S."/>
            <person name="Nolan M."/>
            <person name="Ohm R."/>
            <person name="Pangilinan J."/>
            <person name="Park H.-J."/>
            <person name="Ramirez L."/>
            <person name="Alfaro M."/>
            <person name="Sun H."/>
            <person name="Tritt A."/>
            <person name="Yoshinaga Y."/>
            <person name="Zwiers L.-H."/>
            <person name="Turgeon B."/>
            <person name="Goodwin S."/>
            <person name="Spatafora J."/>
            <person name="Crous P."/>
            <person name="Grigoriev I."/>
        </authorList>
    </citation>
    <scope>NUCLEOTIDE SEQUENCE</scope>
    <source>
        <strain evidence="2">SCOH1-5</strain>
    </source>
</reference>
<proteinExistence type="predicted"/>
<sequence>MQHDMMFDRPMPSSFGGIPDDSDFNVPIHKKDRKDKYKNDKKFAMGLTPTYEGCILQQAPALAGEYESWARVGHRPLHGSDAELAQLSRKYRKEVGGPFDAFALLNPDQQGVVNLYIEARQLQEDDKHAEWTLDCVYRQRRKVFVKNAWTRAGLETRSITVIIRRQDRNAPVATKNCHGRSNTFAAGEIIDINEPHAKAKDGKKSNKKEKDMFVPPPFEHFVPPTFGPGPLRNPDIMDVPQPPPPLAGGGPHFDHRPPPPPPPEAMPVNHFPPPQPTSDGCRAAISNSQADTHFGRASLSVSVARATPTIAGTTEAS</sequence>